<dbReference type="EMBL" id="CAQQ02039616">
    <property type="status" value="NOT_ANNOTATED_CDS"/>
    <property type="molecule type" value="Genomic_DNA"/>
</dbReference>
<evidence type="ECO:0000313" key="2">
    <source>
        <dbReference type="EnsemblMetazoa" id="MESCA002950-PA"/>
    </source>
</evidence>
<sequence length="68" mass="7572">MSMEDNLSSKSQSSASESSEYEIITSSTSKSLNKSPTLNLAKNLDFQELKTVMTEALREEHYIGVKNI</sequence>
<dbReference type="EnsemblMetazoa" id="MESCA002950-RA">
    <property type="protein sequence ID" value="MESCA002950-PA"/>
    <property type="gene ID" value="MESCA002950"/>
</dbReference>
<name>T1GHP2_MEGSC</name>
<reference evidence="3" key="1">
    <citation type="submission" date="2013-02" db="EMBL/GenBank/DDBJ databases">
        <authorList>
            <person name="Hughes D."/>
        </authorList>
    </citation>
    <scope>NUCLEOTIDE SEQUENCE</scope>
    <source>
        <strain>Durham</strain>
        <strain evidence="3">NC isolate 2 -- Noor lab</strain>
    </source>
</reference>
<proteinExistence type="predicted"/>
<dbReference type="Proteomes" id="UP000015102">
    <property type="component" value="Unassembled WGS sequence"/>
</dbReference>
<feature type="region of interest" description="Disordered" evidence="1">
    <location>
        <begin position="1"/>
        <end position="34"/>
    </location>
</feature>
<keyword evidence="3" id="KW-1185">Reference proteome</keyword>
<dbReference type="HOGENOM" id="CLU_2796908_0_0_1"/>
<evidence type="ECO:0000256" key="1">
    <source>
        <dbReference type="SAM" id="MobiDB-lite"/>
    </source>
</evidence>
<accession>T1GHP2</accession>
<feature type="compositionally biased region" description="Low complexity" evidence="1">
    <location>
        <begin position="8"/>
        <end position="31"/>
    </location>
</feature>
<protein>
    <submittedName>
        <fullName evidence="2">Uncharacterized protein</fullName>
    </submittedName>
</protein>
<evidence type="ECO:0000313" key="3">
    <source>
        <dbReference type="Proteomes" id="UP000015102"/>
    </source>
</evidence>
<reference evidence="2" key="2">
    <citation type="submission" date="2015-06" db="UniProtKB">
        <authorList>
            <consortium name="EnsemblMetazoa"/>
        </authorList>
    </citation>
    <scope>IDENTIFICATION</scope>
</reference>
<dbReference type="AlphaFoldDB" id="T1GHP2"/>
<organism evidence="2 3">
    <name type="scientific">Megaselia scalaris</name>
    <name type="common">Humpbacked fly</name>
    <name type="synonym">Phora scalaris</name>
    <dbReference type="NCBI Taxonomy" id="36166"/>
    <lineage>
        <taxon>Eukaryota</taxon>
        <taxon>Metazoa</taxon>
        <taxon>Ecdysozoa</taxon>
        <taxon>Arthropoda</taxon>
        <taxon>Hexapoda</taxon>
        <taxon>Insecta</taxon>
        <taxon>Pterygota</taxon>
        <taxon>Neoptera</taxon>
        <taxon>Endopterygota</taxon>
        <taxon>Diptera</taxon>
        <taxon>Brachycera</taxon>
        <taxon>Muscomorpha</taxon>
        <taxon>Platypezoidea</taxon>
        <taxon>Phoridae</taxon>
        <taxon>Megaseliini</taxon>
        <taxon>Megaselia</taxon>
    </lineage>
</organism>